<comment type="caution">
    <text evidence="3">The sequence shown here is derived from an EMBL/GenBank/DDBJ whole genome shotgun (WGS) entry which is preliminary data.</text>
</comment>
<reference evidence="3 4" key="1">
    <citation type="submission" date="2024-01" db="EMBL/GenBank/DDBJ databases">
        <title>Genome insights into Plantactinospora veratri sp. nov.</title>
        <authorList>
            <person name="Wang L."/>
        </authorList>
    </citation>
    <scope>NUCLEOTIDE SEQUENCE [LARGE SCALE GENOMIC DNA]</scope>
    <source>
        <strain evidence="3 4">NEAU-FHS4</strain>
    </source>
</reference>
<name>A0ABU7SQ09_9ACTN</name>
<accession>A0ABU7SQ09</accession>
<gene>
    <name evidence="3" type="ORF">V1634_35050</name>
</gene>
<dbReference type="Proteomes" id="UP001339911">
    <property type="component" value="Unassembled WGS sequence"/>
</dbReference>
<sequence length="130" mass="14150">MSAPATNSNDRERRGRSAVGRGRSNSHDDRPPRNELELRHHHLRRATEDETTNRLYTRLRWHQAAIAVVYTAAALLPVVVVMGMSKWAGLSADQIMQLALFASGGAGAGATLGWLIRRRGGGTPTDGRAP</sequence>
<dbReference type="RefSeq" id="WP_331211922.1">
    <property type="nucleotide sequence ID" value="NZ_JAZGQL010000042.1"/>
</dbReference>
<evidence type="ECO:0000313" key="3">
    <source>
        <dbReference type="EMBL" id="MEE6312041.1"/>
    </source>
</evidence>
<evidence type="ECO:0000313" key="4">
    <source>
        <dbReference type="Proteomes" id="UP001339911"/>
    </source>
</evidence>
<keyword evidence="4" id="KW-1185">Reference proteome</keyword>
<keyword evidence="2" id="KW-1133">Transmembrane helix</keyword>
<proteinExistence type="predicted"/>
<protein>
    <submittedName>
        <fullName evidence="3">Uncharacterized protein</fullName>
    </submittedName>
</protein>
<keyword evidence="2" id="KW-0812">Transmembrane</keyword>
<evidence type="ECO:0000256" key="1">
    <source>
        <dbReference type="SAM" id="MobiDB-lite"/>
    </source>
</evidence>
<feature type="compositionally biased region" description="Basic and acidic residues" evidence="1">
    <location>
        <begin position="25"/>
        <end position="38"/>
    </location>
</feature>
<organism evidence="3 4">
    <name type="scientific">Plantactinospora veratri</name>
    <dbReference type="NCBI Taxonomy" id="1436122"/>
    <lineage>
        <taxon>Bacteria</taxon>
        <taxon>Bacillati</taxon>
        <taxon>Actinomycetota</taxon>
        <taxon>Actinomycetes</taxon>
        <taxon>Micromonosporales</taxon>
        <taxon>Micromonosporaceae</taxon>
        <taxon>Plantactinospora</taxon>
    </lineage>
</organism>
<feature type="transmembrane region" description="Helical" evidence="2">
    <location>
        <begin position="64"/>
        <end position="83"/>
    </location>
</feature>
<evidence type="ECO:0000256" key="2">
    <source>
        <dbReference type="SAM" id="Phobius"/>
    </source>
</evidence>
<feature type="region of interest" description="Disordered" evidence="1">
    <location>
        <begin position="1"/>
        <end position="51"/>
    </location>
</feature>
<dbReference type="EMBL" id="JAZGQL010000042">
    <property type="protein sequence ID" value="MEE6312041.1"/>
    <property type="molecule type" value="Genomic_DNA"/>
</dbReference>
<keyword evidence="2" id="KW-0472">Membrane</keyword>
<feature type="transmembrane region" description="Helical" evidence="2">
    <location>
        <begin position="95"/>
        <end position="116"/>
    </location>
</feature>